<dbReference type="GO" id="GO:0003677">
    <property type="term" value="F:DNA binding"/>
    <property type="evidence" value="ECO:0007669"/>
    <property type="project" value="UniProtKB-KW"/>
</dbReference>
<evidence type="ECO:0000313" key="7">
    <source>
        <dbReference type="EMBL" id="GHE04923.1"/>
    </source>
</evidence>
<keyword evidence="8" id="KW-1185">Reference proteome</keyword>
<evidence type="ECO:0000256" key="5">
    <source>
        <dbReference type="SAM" id="MobiDB-lite"/>
    </source>
</evidence>
<gene>
    <name evidence="7" type="ORF">GCM10010339_38480</name>
</gene>
<dbReference type="Gene3D" id="1.10.10.10">
    <property type="entry name" value="Winged helix-like DNA-binding domain superfamily/Winged helix DNA-binding domain"/>
    <property type="match status" value="1"/>
</dbReference>
<evidence type="ECO:0000256" key="4">
    <source>
        <dbReference type="ARBA" id="ARBA00023163"/>
    </source>
</evidence>
<dbReference type="GO" id="GO:0030246">
    <property type="term" value="F:carbohydrate binding"/>
    <property type="evidence" value="ECO:0007669"/>
    <property type="project" value="InterPro"/>
</dbReference>
<keyword evidence="4" id="KW-0804">Transcription</keyword>
<protein>
    <submittedName>
        <fullName evidence="7">Transcriptional regulator</fullName>
    </submittedName>
</protein>
<dbReference type="InterPro" id="IPR051054">
    <property type="entry name" value="SorC_transcr_regulators"/>
</dbReference>
<feature type="domain" description="Sugar-binding" evidence="6">
    <location>
        <begin position="78"/>
        <end position="330"/>
    </location>
</feature>
<dbReference type="AlphaFoldDB" id="A0A918YJ73"/>
<evidence type="ECO:0000256" key="1">
    <source>
        <dbReference type="ARBA" id="ARBA00010466"/>
    </source>
</evidence>
<proteinExistence type="inferred from homology"/>
<evidence type="ECO:0000259" key="6">
    <source>
        <dbReference type="Pfam" id="PF04198"/>
    </source>
</evidence>
<dbReference type="InterPro" id="IPR036388">
    <property type="entry name" value="WH-like_DNA-bd_sf"/>
</dbReference>
<reference evidence="7" key="2">
    <citation type="submission" date="2020-09" db="EMBL/GenBank/DDBJ databases">
        <authorList>
            <person name="Sun Q."/>
            <person name="Ohkuma M."/>
        </authorList>
    </citation>
    <scope>NUCLEOTIDE SEQUENCE</scope>
    <source>
        <strain evidence="7">JCM 4714</strain>
    </source>
</reference>
<comment type="similarity">
    <text evidence="1">Belongs to the SorC transcriptional regulatory family.</text>
</comment>
<feature type="region of interest" description="Disordered" evidence="5">
    <location>
        <begin position="1"/>
        <end position="22"/>
    </location>
</feature>
<sequence length="330" mass="35685">MDGMSTQHRPRVGRPPHHTGPEELVQTAAMARRFYLEGRSKTEIAEEFGISRFKVARMLETALHNGLIRLEVRLPAELDAERSDALRSRYDLRHCVVFTSAQQDPGGAVLATQRLGSVAAALLAEIVTDSDVLGLVWGPEIEAVGRELTVLARCRVVQLCGVTPLRPVDNNAVEAVRRAASIARGPVYPIHAPLLLPDGATARTLRRQPGIAEAVGQFQHLTKALVTVGAWEPGLSTIYDALGADEREQYRSRGTCAEVVGQLLDADGRPVAPELTERIIAIGFDELRRVPDVILLADGAERAAATSAALRTGLFNGIVTNTAVAEHLLR</sequence>
<keyword evidence="3" id="KW-0238">DNA-binding</keyword>
<evidence type="ECO:0000256" key="3">
    <source>
        <dbReference type="ARBA" id="ARBA00023125"/>
    </source>
</evidence>
<name>A0A918YJ73_9ACTN</name>
<dbReference type="SUPFAM" id="SSF100950">
    <property type="entry name" value="NagB/RpiA/CoA transferase-like"/>
    <property type="match status" value="1"/>
</dbReference>
<dbReference type="Gene3D" id="3.40.50.1360">
    <property type="match status" value="1"/>
</dbReference>
<comment type="caution">
    <text evidence="7">The sequence shown here is derived from an EMBL/GenBank/DDBJ whole genome shotgun (WGS) entry which is preliminary data.</text>
</comment>
<feature type="compositionally biased region" description="Basic residues" evidence="5">
    <location>
        <begin position="8"/>
        <end position="17"/>
    </location>
</feature>
<dbReference type="Proteomes" id="UP000655443">
    <property type="component" value="Unassembled WGS sequence"/>
</dbReference>
<dbReference type="PANTHER" id="PTHR34294:SF1">
    <property type="entry name" value="TRANSCRIPTIONAL REGULATOR LSRR"/>
    <property type="match status" value="1"/>
</dbReference>
<keyword evidence="2" id="KW-0805">Transcription regulation</keyword>
<evidence type="ECO:0000256" key="2">
    <source>
        <dbReference type="ARBA" id="ARBA00023015"/>
    </source>
</evidence>
<dbReference type="EMBL" id="BMVG01000008">
    <property type="protein sequence ID" value="GHE04923.1"/>
    <property type="molecule type" value="Genomic_DNA"/>
</dbReference>
<dbReference type="Pfam" id="PF04198">
    <property type="entry name" value="Sugar-bind"/>
    <property type="match status" value="1"/>
</dbReference>
<accession>A0A918YJ73</accession>
<evidence type="ECO:0000313" key="8">
    <source>
        <dbReference type="Proteomes" id="UP000655443"/>
    </source>
</evidence>
<reference evidence="7" key="1">
    <citation type="journal article" date="2014" name="Int. J. Syst. Evol. Microbiol.">
        <title>Complete genome sequence of Corynebacterium casei LMG S-19264T (=DSM 44701T), isolated from a smear-ripened cheese.</title>
        <authorList>
            <consortium name="US DOE Joint Genome Institute (JGI-PGF)"/>
            <person name="Walter F."/>
            <person name="Albersmeier A."/>
            <person name="Kalinowski J."/>
            <person name="Ruckert C."/>
        </authorList>
    </citation>
    <scope>NUCLEOTIDE SEQUENCE</scope>
    <source>
        <strain evidence="7">JCM 4714</strain>
    </source>
</reference>
<dbReference type="InterPro" id="IPR007324">
    <property type="entry name" value="Sugar-bd_dom_put"/>
</dbReference>
<organism evidence="7 8">
    <name type="scientific">Streptomyces alanosinicus</name>
    <dbReference type="NCBI Taxonomy" id="68171"/>
    <lineage>
        <taxon>Bacteria</taxon>
        <taxon>Bacillati</taxon>
        <taxon>Actinomycetota</taxon>
        <taxon>Actinomycetes</taxon>
        <taxon>Kitasatosporales</taxon>
        <taxon>Streptomycetaceae</taxon>
        <taxon>Streptomyces</taxon>
    </lineage>
</organism>
<dbReference type="PANTHER" id="PTHR34294">
    <property type="entry name" value="TRANSCRIPTIONAL REGULATOR-RELATED"/>
    <property type="match status" value="1"/>
</dbReference>
<dbReference type="InterPro" id="IPR037171">
    <property type="entry name" value="NagB/RpiA_transferase-like"/>
</dbReference>